<sequence length="135" mass="15040">MLELRPHHLGLSVPNLEESIAWYGRALGFALEKTLYLEAIPARVAFLRRGEFRLELFEVPGANPLPEERKTPHADLKTHGTKHLAFAVEDVEAAVKELEGRGVEVVMRARIEGGPMAFIRDNAGNLLELVQVSSF</sequence>
<dbReference type="PANTHER" id="PTHR43048">
    <property type="entry name" value="METHYLMALONYL-COA EPIMERASE"/>
    <property type="match status" value="1"/>
</dbReference>
<dbReference type="GO" id="GO:0046872">
    <property type="term" value="F:metal ion binding"/>
    <property type="evidence" value="ECO:0007669"/>
    <property type="project" value="UniProtKB-KW"/>
</dbReference>
<dbReference type="InterPro" id="IPR004360">
    <property type="entry name" value="Glyas_Fos-R_dOase_dom"/>
</dbReference>
<evidence type="ECO:0000313" key="4">
    <source>
        <dbReference type="Proteomes" id="UP000265800"/>
    </source>
</evidence>
<comment type="caution">
    <text evidence="3">The sequence shown here is derived from an EMBL/GenBank/DDBJ whole genome shotgun (WGS) entry which is preliminary data.</text>
</comment>
<dbReference type="PANTHER" id="PTHR43048:SF5">
    <property type="entry name" value="BLR5325 PROTEIN"/>
    <property type="match status" value="1"/>
</dbReference>
<dbReference type="Gene3D" id="3.10.180.10">
    <property type="entry name" value="2,3-Dihydroxybiphenyl 1,2-Dioxygenase, domain 1"/>
    <property type="match status" value="1"/>
</dbReference>
<organism evidence="3 4">
    <name type="scientific">Meiothermus luteus</name>
    <dbReference type="NCBI Taxonomy" id="2026184"/>
    <lineage>
        <taxon>Bacteria</taxon>
        <taxon>Thermotogati</taxon>
        <taxon>Deinococcota</taxon>
        <taxon>Deinococci</taxon>
        <taxon>Thermales</taxon>
        <taxon>Thermaceae</taxon>
        <taxon>Meiothermus</taxon>
    </lineage>
</organism>
<protein>
    <submittedName>
        <fullName evidence="3">Methylmalonyl-CoA epimerase</fullName>
    </submittedName>
</protein>
<keyword evidence="4" id="KW-1185">Reference proteome</keyword>
<evidence type="ECO:0000313" key="3">
    <source>
        <dbReference type="EMBL" id="RIH81473.1"/>
    </source>
</evidence>
<keyword evidence="1" id="KW-0479">Metal-binding</keyword>
<dbReference type="GO" id="GO:0004493">
    <property type="term" value="F:methylmalonyl-CoA epimerase activity"/>
    <property type="evidence" value="ECO:0007669"/>
    <property type="project" value="TreeGrafter"/>
</dbReference>
<dbReference type="InterPro" id="IPR029068">
    <property type="entry name" value="Glyas_Bleomycin-R_OHBP_Dase"/>
</dbReference>
<feature type="domain" description="VOC" evidence="2">
    <location>
        <begin position="5"/>
        <end position="132"/>
    </location>
</feature>
<dbReference type="RefSeq" id="WP_119361260.1">
    <property type="nucleotide sequence ID" value="NZ_QWKZ01000159.1"/>
</dbReference>
<dbReference type="SUPFAM" id="SSF54593">
    <property type="entry name" value="Glyoxalase/Bleomycin resistance protein/Dihydroxybiphenyl dioxygenase"/>
    <property type="match status" value="1"/>
</dbReference>
<dbReference type="Proteomes" id="UP000265800">
    <property type="component" value="Unassembled WGS sequence"/>
</dbReference>
<dbReference type="InterPro" id="IPR051785">
    <property type="entry name" value="MMCE/EMCE_epimerase"/>
</dbReference>
<dbReference type="InterPro" id="IPR037523">
    <property type="entry name" value="VOC_core"/>
</dbReference>
<dbReference type="OrthoDB" id="9788468at2"/>
<reference evidence="3 4" key="1">
    <citation type="submission" date="2018-08" db="EMBL/GenBank/DDBJ databases">
        <title>Meiothermus luteus KCTC 52599 genome sequencing project.</title>
        <authorList>
            <person name="Da Costa M.S."/>
            <person name="Albuquerque L."/>
            <person name="Raposo P."/>
            <person name="Froufe H.J.C."/>
            <person name="Barroso C.S."/>
            <person name="Egas C."/>
        </authorList>
    </citation>
    <scope>NUCLEOTIDE SEQUENCE [LARGE SCALE GENOMIC DNA]</scope>
    <source>
        <strain evidence="3 4">KCTC 52599</strain>
    </source>
</reference>
<accession>A0A399ED52</accession>
<proteinExistence type="predicted"/>
<dbReference type="PROSITE" id="PS51819">
    <property type="entry name" value="VOC"/>
    <property type="match status" value="1"/>
</dbReference>
<evidence type="ECO:0000259" key="2">
    <source>
        <dbReference type="PROSITE" id="PS51819"/>
    </source>
</evidence>
<dbReference type="AlphaFoldDB" id="A0A399ED52"/>
<gene>
    <name evidence="3" type="ORF">Mlute_02791</name>
</gene>
<dbReference type="Pfam" id="PF00903">
    <property type="entry name" value="Glyoxalase"/>
    <property type="match status" value="1"/>
</dbReference>
<evidence type="ECO:0000256" key="1">
    <source>
        <dbReference type="ARBA" id="ARBA00022723"/>
    </source>
</evidence>
<name>A0A399ED52_9DEIN</name>
<dbReference type="GO" id="GO:0046491">
    <property type="term" value="P:L-methylmalonyl-CoA metabolic process"/>
    <property type="evidence" value="ECO:0007669"/>
    <property type="project" value="TreeGrafter"/>
</dbReference>
<dbReference type="EMBL" id="QWKZ01000159">
    <property type="protein sequence ID" value="RIH81473.1"/>
    <property type="molecule type" value="Genomic_DNA"/>
</dbReference>